<sequence length="239" mass="26748">MHQKIEELPSTGFRTIELSFPDLPAFASRYFGRDIAADDYPSLTAAAASPLGSEKREDAFARARGWVGIISAAGTDMLQVGSSDSPEIRDTPVERLTGDLRQLADMLSEKVFRLAYENWCWAMRAPTWKAAWDLVRQVGRPNIGLYLDTFQSAGRVPDDDGGDAYRVDPPFSKDPDAATGLRPRGWWCHKYRPLPYDGGYLPVRNVVEAVLTTGFQGWFSMEVFDGRFQEKYGNDLKPA</sequence>
<reference evidence="2 3" key="1">
    <citation type="journal article" date="2016" name="Genome Biol. Evol.">
        <title>Divergent and convergent evolution of fungal pathogenicity.</title>
        <authorList>
            <person name="Shang Y."/>
            <person name="Xiao G."/>
            <person name="Zheng P."/>
            <person name="Cen K."/>
            <person name="Zhan S."/>
            <person name="Wang C."/>
        </authorList>
    </citation>
    <scope>NUCLEOTIDE SEQUENCE [LARGE SCALE GENOMIC DNA]</scope>
    <source>
        <strain evidence="2 3">RCEF 264</strain>
    </source>
</reference>
<dbReference type="EMBL" id="AZHD01000002">
    <property type="protein sequence ID" value="OAA66684.1"/>
    <property type="molecule type" value="Genomic_DNA"/>
</dbReference>
<feature type="domain" description="Xylose isomerase-like TIM barrel" evidence="1">
    <location>
        <begin position="10"/>
        <end position="227"/>
    </location>
</feature>
<keyword evidence="2" id="KW-0413">Isomerase</keyword>
<dbReference type="Gene3D" id="3.20.20.150">
    <property type="entry name" value="Divalent-metal-dependent TIM barrel enzymes"/>
    <property type="match status" value="1"/>
</dbReference>
<evidence type="ECO:0000259" key="1">
    <source>
        <dbReference type="Pfam" id="PF01261"/>
    </source>
</evidence>
<dbReference type="InterPro" id="IPR013022">
    <property type="entry name" value="Xyl_isomerase-like_TIM-brl"/>
</dbReference>
<proteinExistence type="predicted"/>
<dbReference type="GO" id="GO:0016853">
    <property type="term" value="F:isomerase activity"/>
    <property type="evidence" value="ECO:0007669"/>
    <property type="project" value="UniProtKB-KW"/>
</dbReference>
<dbReference type="SUPFAM" id="SSF51658">
    <property type="entry name" value="Xylose isomerase-like"/>
    <property type="match status" value="1"/>
</dbReference>
<protein>
    <submittedName>
        <fullName evidence="2">Xylose isomerase-like, TIM barrel domain protein</fullName>
    </submittedName>
</protein>
<dbReference type="PANTHER" id="PTHR12110:SF56">
    <property type="entry name" value="DEHYDRATASE, PUTATIVE (AFU_ORTHOLOGUE AFUA_6G08740)-RELATED"/>
    <property type="match status" value="1"/>
</dbReference>
<evidence type="ECO:0000313" key="2">
    <source>
        <dbReference type="EMBL" id="OAA66684.1"/>
    </source>
</evidence>
<evidence type="ECO:0000313" key="3">
    <source>
        <dbReference type="Proteomes" id="UP000076874"/>
    </source>
</evidence>
<comment type="caution">
    <text evidence="2">The sequence shown here is derived from an EMBL/GenBank/DDBJ whole genome shotgun (WGS) entry which is preliminary data.</text>
</comment>
<accession>A0A162L7T5</accession>
<dbReference type="STRING" id="1081102.A0A162L7T5"/>
<dbReference type="Pfam" id="PF01261">
    <property type="entry name" value="AP_endonuc_2"/>
    <property type="match status" value="1"/>
</dbReference>
<dbReference type="PANTHER" id="PTHR12110">
    <property type="entry name" value="HYDROXYPYRUVATE ISOMERASE"/>
    <property type="match status" value="1"/>
</dbReference>
<dbReference type="Proteomes" id="UP000076874">
    <property type="component" value="Unassembled WGS sequence"/>
</dbReference>
<name>A0A162L7T5_9HYPO</name>
<dbReference type="AlphaFoldDB" id="A0A162L7T5"/>
<organism evidence="2 3">
    <name type="scientific">Niveomyces insectorum RCEF 264</name>
    <dbReference type="NCBI Taxonomy" id="1081102"/>
    <lineage>
        <taxon>Eukaryota</taxon>
        <taxon>Fungi</taxon>
        <taxon>Dikarya</taxon>
        <taxon>Ascomycota</taxon>
        <taxon>Pezizomycotina</taxon>
        <taxon>Sordariomycetes</taxon>
        <taxon>Hypocreomycetidae</taxon>
        <taxon>Hypocreales</taxon>
        <taxon>Cordycipitaceae</taxon>
        <taxon>Niveomyces</taxon>
    </lineage>
</organism>
<dbReference type="InterPro" id="IPR050312">
    <property type="entry name" value="IolE/XylAMocC-like"/>
</dbReference>
<dbReference type="OrthoDB" id="5360893at2759"/>
<keyword evidence="3" id="KW-1185">Reference proteome</keyword>
<gene>
    <name evidence="2" type="ORF">SPI_01260</name>
</gene>
<dbReference type="InterPro" id="IPR036237">
    <property type="entry name" value="Xyl_isomerase-like_sf"/>
</dbReference>